<dbReference type="InterPro" id="IPR036890">
    <property type="entry name" value="HATPase_C_sf"/>
</dbReference>
<dbReference type="Proteomes" id="UP001220010">
    <property type="component" value="Unassembled WGS sequence"/>
</dbReference>
<dbReference type="InterPro" id="IPR004358">
    <property type="entry name" value="Sig_transdc_His_kin-like_C"/>
</dbReference>
<dbReference type="PROSITE" id="PS50113">
    <property type="entry name" value="PAC"/>
    <property type="match status" value="5"/>
</dbReference>
<dbReference type="EMBL" id="JARFPK010000003">
    <property type="protein sequence ID" value="MDF0589781.1"/>
    <property type="molecule type" value="Genomic_DNA"/>
</dbReference>
<dbReference type="EC" id="2.7.13.3" evidence="2"/>
<dbReference type="InterPro" id="IPR001610">
    <property type="entry name" value="PAC"/>
</dbReference>
<feature type="domain" description="PAS" evidence="10">
    <location>
        <begin position="529"/>
        <end position="599"/>
    </location>
</feature>
<feature type="coiled-coil region" evidence="7">
    <location>
        <begin position="910"/>
        <end position="937"/>
    </location>
</feature>
<evidence type="ECO:0000313" key="13">
    <source>
        <dbReference type="Proteomes" id="UP001220010"/>
    </source>
</evidence>
<dbReference type="InterPro" id="IPR011006">
    <property type="entry name" value="CheY-like_superfamily"/>
</dbReference>
<dbReference type="NCBIfam" id="TIGR00229">
    <property type="entry name" value="sensory_box"/>
    <property type="match status" value="5"/>
</dbReference>
<dbReference type="PROSITE" id="PS50110">
    <property type="entry name" value="RESPONSE_REGULATORY"/>
    <property type="match status" value="1"/>
</dbReference>
<protein>
    <recommendedName>
        <fullName evidence="2">histidine kinase</fullName>
        <ecNumber evidence="2">2.7.13.3</ecNumber>
    </recommendedName>
</protein>
<dbReference type="RefSeq" id="WP_316965542.1">
    <property type="nucleotide sequence ID" value="NZ_JARFPK010000003.1"/>
</dbReference>
<sequence length="1145" mass="128854">MIRVLMVDDDPAVLEITKVFLERSGDIEVDGVVSALEATERLQDGGYDVIVSDYVMPEMDGISFLKQIRSRGSEIPFILFTGKGREEVVIEALNNGADYYLQKDANPRVLYAELTHQIRQAAERQKAKKAVIESEERYRALFENMNDGLVLCEFVLDVEGRIPVDYVIKDANPQFEEIAGVGPDEAIGKRGSEIFGSIVPPFLETYRQVDETGSPAKFDGRIPETGRQFSISAYSMGRGEFAAIFSDVTEEKRVNEELCRAHHQLQEIIDFLPDATFVVDEDRRIIAWNRAVEEMTGVSKDQIVGKGAYNYGEPFYGFKRPVLIDAIFSEDSGIEKDYDYLRRRGNAIFAEVYVPHLYGGRGAYIWAIASPLFDDDGRVVGAIESIRDITDRKGAEVALRETRDYLESLLDRANAPIAVWGPKMKIIRFNRAFERLTGYAAGDVIGREATILLPDEGREEALAKIAYTLEGECWESVEIPVRCKDGGVRIVLWNSANILSEKDGAVVATIIQGQDITERKRAEEELKETRDYLESLLERANAPIAVWGPDMKFIRFNRAFERLTGYAAGEVIGREATILLPDEGREEALAKIAYTLEGECWESVEIPVRCKDGGVRIVLWNSANILSEKDGGVVATIIQGQDITERKRAEEELIIAHKQLLEIIDFLPDPTFVIDAERKVIAWNRAIEEMTGVGKDEIVGKGDYAYGEVFYGERRPVLIDMIFSWDKEQEALYRYVKKEGQTLFAEAFVVPPQTGKGSYVWGTASPLFDKDGNITGAIESIRDVTEIKETEMALQENEERLKLVIEGASLGIWDRNVVTGEVVRNRRLVEIFGCPDGELAGHVREREKMIHPDDFDKVMAALEDHFLGRSPHYEIDYRLRRRDGRLIWVHDCGEVMSRDEAGRPLRMVGITQEITDIRRYQEALKEANRKLNLLSSVTRHDILNQITALSGYVHLLREMVPQDQAAEKYIDLIGELAKTIHEQLVFTRDYQAMGVKAPEWQRVSDVLRRSKAAAPAEIAAGEIGFDVSTENLEVFADPMLEKVFSNLLENAARHGGSVSEIQVFFIERAKGGEEGVIVVEDDGAGIPTEVKPRIFDQAFGRHTGYGLFLSREILGITGMMISETGEEGKGARFEISVPRENYRWG</sequence>
<dbReference type="InterPro" id="IPR052162">
    <property type="entry name" value="Sensor_kinase/Photoreceptor"/>
</dbReference>
<dbReference type="SUPFAM" id="SSF55785">
    <property type="entry name" value="PYP-like sensor domain (PAS domain)"/>
    <property type="match status" value="6"/>
</dbReference>
<dbReference type="Pfam" id="PF08447">
    <property type="entry name" value="PAS_3"/>
    <property type="match status" value="1"/>
</dbReference>
<evidence type="ECO:0000256" key="3">
    <source>
        <dbReference type="ARBA" id="ARBA00022553"/>
    </source>
</evidence>
<dbReference type="Pfam" id="PF13188">
    <property type="entry name" value="PAS_8"/>
    <property type="match status" value="1"/>
</dbReference>
<keyword evidence="7" id="KW-0175">Coiled coil</keyword>
<dbReference type="Pfam" id="PF08448">
    <property type="entry name" value="PAS_4"/>
    <property type="match status" value="4"/>
</dbReference>
<evidence type="ECO:0000256" key="6">
    <source>
        <dbReference type="PROSITE-ProRule" id="PRU00169"/>
    </source>
</evidence>
<dbReference type="SMART" id="SM00387">
    <property type="entry name" value="HATPase_c"/>
    <property type="match status" value="1"/>
</dbReference>
<dbReference type="CDD" id="cd00156">
    <property type="entry name" value="REC"/>
    <property type="match status" value="1"/>
</dbReference>
<dbReference type="InterPro" id="IPR000014">
    <property type="entry name" value="PAS"/>
</dbReference>
<keyword evidence="5" id="KW-0418">Kinase</keyword>
<dbReference type="SMART" id="SM00086">
    <property type="entry name" value="PAC"/>
    <property type="match status" value="5"/>
</dbReference>
<reference evidence="12 13" key="1">
    <citation type="submission" date="2023-03" db="EMBL/GenBank/DDBJ databases">
        <title>WGS of Methanotrichaceae archaeon Mx.</title>
        <authorList>
            <person name="Sorokin D.Y."/>
            <person name="Merkel A.Y."/>
        </authorList>
    </citation>
    <scope>NUCLEOTIDE SEQUENCE [LARGE SCALE GENOMIC DNA]</scope>
    <source>
        <strain evidence="12 13">Mx</strain>
    </source>
</reference>
<evidence type="ECO:0000256" key="7">
    <source>
        <dbReference type="SAM" id="Coils"/>
    </source>
</evidence>
<dbReference type="PROSITE" id="PS50109">
    <property type="entry name" value="HIS_KIN"/>
    <property type="match status" value="1"/>
</dbReference>
<dbReference type="Pfam" id="PF00072">
    <property type="entry name" value="Response_reg"/>
    <property type="match status" value="1"/>
</dbReference>
<keyword evidence="13" id="KW-1185">Reference proteome</keyword>
<name>A0ABT5X516_9EURY</name>
<dbReference type="Gene3D" id="3.30.450.20">
    <property type="entry name" value="PAS domain"/>
    <property type="match status" value="6"/>
</dbReference>
<feature type="modified residue" description="4-aspartylphosphate" evidence="6">
    <location>
        <position position="53"/>
    </location>
</feature>
<evidence type="ECO:0000256" key="1">
    <source>
        <dbReference type="ARBA" id="ARBA00000085"/>
    </source>
</evidence>
<evidence type="ECO:0000259" key="9">
    <source>
        <dbReference type="PROSITE" id="PS50110"/>
    </source>
</evidence>
<dbReference type="Gene3D" id="3.30.565.10">
    <property type="entry name" value="Histidine kinase-like ATPase, C-terminal domain"/>
    <property type="match status" value="1"/>
</dbReference>
<proteinExistence type="predicted"/>
<dbReference type="InterPro" id="IPR013656">
    <property type="entry name" value="PAS_4"/>
</dbReference>
<evidence type="ECO:0000256" key="2">
    <source>
        <dbReference type="ARBA" id="ARBA00012438"/>
    </source>
</evidence>
<feature type="domain" description="PAC" evidence="11">
    <location>
        <begin position="873"/>
        <end position="926"/>
    </location>
</feature>
<dbReference type="PANTHER" id="PTHR43304">
    <property type="entry name" value="PHYTOCHROME-LIKE PROTEIN CPH1"/>
    <property type="match status" value="1"/>
</dbReference>
<organism evidence="12 13">
    <name type="scientific">Candidatus Methanocrinis natronophilus</name>
    <dbReference type="NCBI Taxonomy" id="3033396"/>
    <lineage>
        <taxon>Archaea</taxon>
        <taxon>Methanobacteriati</taxon>
        <taxon>Methanobacteriota</taxon>
        <taxon>Stenosarchaea group</taxon>
        <taxon>Methanomicrobia</taxon>
        <taxon>Methanotrichales</taxon>
        <taxon>Methanotrichaceae</taxon>
        <taxon>Methanocrinis</taxon>
    </lineage>
</organism>
<dbReference type="InterPro" id="IPR000700">
    <property type="entry name" value="PAS-assoc_C"/>
</dbReference>
<dbReference type="PROSITE" id="PS50112">
    <property type="entry name" value="PAS"/>
    <property type="match status" value="6"/>
</dbReference>
<dbReference type="CDD" id="cd00075">
    <property type="entry name" value="HATPase"/>
    <property type="match status" value="1"/>
</dbReference>
<dbReference type="InterPro" id="IPR005467">
    <property type="entry name" value="His_kinase_dom"/>
</dbReference>
<feature type="domain" description="PAS" evidence="10">
    <location>
        <begin position="402"/>
        <end position="472"/>
    </location>
</feature>
<dbReference type="SMART" id="SM00091">
    <property type="entry name" value="PAS"/>
    <property type="match status" value="6"/>
</dbReference>
<feature type="domain" description="PAC" evidence="11">
    <location>
        <begin position="602"/>
        <end position="655"/>
    </location>
</feature>
<dbReference type="InterPro" id="IPR013655">
    <property type="entry name" value="PAS_fold_3"/>
</dbReference>
<dbReference type="Pfam" id="PF02518">
    <property type="entry name" value="HATPase_c"/>
    <property type="match status" value="1"/>
</dbReference>
<feature type="domain" description="PAC" evidence="11">
    <location>
        <begin position="475"/>
        <end position="528"/>
    </location>
</feature>
<feature type="domain" description="PAS" evidence="10">
    <location>
        <begin position="656"/>
        <end position="739"/>
    </location>
</feature>
<dbReference type="InterPro" id="IPR001789">
    <property type="entry name" value="Sig_transdc_resp-reg_receiver"/>
</dbReference>
<evidence type="ECO:0000259" key="8">
    <source>
        <dbReference type="PROSITE" id="PS50109"/>
    </source>
</evidence>
<evidence type="ECO:0000256" key="4">
    <source>
        <dbReference type="ARBA" id="ARBA00022679"/>
    </source>
</evidence>
<evidence type="ECO:0000259" key="11">
    <source>
        <dbReference type="PROSITE" id="PS50113"/>
    </source>
</evidence>
<dbReference type="InterPro" id="IPR035965">
    <property type="entry name" value="PAS-like_dom_sf"/>
</dbReference>
<evidence type="ECO:0000313" key="12">
    <source>
        <dbReference type="EMBL" id="MDF0589781.1"/>
    </source>
</evidence>
<comment type="caution">
    <text evidence="12">The sequence shown here is derived from an EMBL/GenBank/DDBJ whole genome shotgun (WGS) entry which is preliminary data.</text>
</comment>
<dbReference type="SMART" id="SM00448">
    <property type="entry name" value="REC"/>
    <property type="match status" value="1"/>
</dbReference>
<dbReference type="Gene3D" id="3.40.50.2300">
    <property type="match status" value="1"/>
</dbReference>
<feature type="domain" description="PAS" evidence="10">
    <location>
        <begin position="134"/>
        <end position="189"/>
    </location>
</feature>
<feature type="domain" description="Response regulatory" evidence="9">
    <location>
        <begin position="3"/>
        <end position="118"/>
    </location>
</feature>
<dbReference type="PRINTS" id="PR00344">
    <property type="entry name" value="BCTRLSENSOR"/>
</dbReference>
<feature type="domain" description="PAC" evidence="11">
    <location>
        <begin position="729"/>
        <end position="796"/>
    </location>
</feature>
<accession>A0ABT5X516</accession>
<feature type="domain" description="PAS" evidence="10">
    <location>
        <begin position="261"/>
        <end position="306"/>
    </location>
</feature>
<dbReference type="SUPFAM" id="SSF52172">
    <property type="entry name" value="CheY-like"/>
    <property type="match status" value="1"/>
</dbReference>
<comment type="catalytic activity">
    <reaction evidence="1">
        <text>ATP + protein L-histidine = ADP + protein N-phospho-L-histidine.</text>
        <dbReference type="EC" id="2.7.13.3"/>
    </reaction>
</comment>
<gene>
    <name evidence="12" type="ORF">P0O15_01120</name>
</gene>
<feature type="domain" description="Histidine kinase" evidence="8">
    <location>
        <begin position="937"/>
        <end position="1141"/>
    </location>
</feature>
<feature type="domain" description="PAC" evidence="11">
    <location>
        <begin position="348"/>
        <end position="401"/>
    </location>
</feature>
<feature type="domain" description="PAS" evidence="10">
    <location>
        <begin position="797"/>
        <end position="869"/>
    </location>
</feature>
<evidence type="ECO:0000256" key="5">
    <source>
        <dbReference type="ARBA" id="ARBA00022777"/>
    </source>
</evidence>
<keyword evidence="3 6" id="KW-0597">Phosphoprotein</keyword>
<evidence type="ECO:0000259" key="10">
    <source>
        <dbReference type="PROSITE" id="PS50112"/>
    </source>
</evidence>
<dbReference type="PANTHER" id="PTHR43304:SF1">
    <property type="entry name" value="PAC DOMAIN-CONTAINING PROTEIN"/>
    <property type="match status" value="1"/>
</dbReference>
<dbReference type="SUPFAM" id="SSF55874">
    <property type="entry name" value="ATPase domain of HSP90 chaperone/DNA topoisomerase II/histidine kinase"/>
    <property type="match status" value="1"/>
</dbReference>
<dbReference type="CDD" id="cd00130">
    <property type="entry name" value="PAS"/>
    <property type="match status" value="5"/>
</dbReference>
<dbReference type="InterPro" id="IPR003594">
    <property type="entry name" value="HATPase_dom"/>
</dbReference>
<keyword evidence="4" id="KW-0808">Transferase</keyword>